<dbReference type="SUPFAM" id="SSF117281">
    <property type="entry name" value="Kelch motif"/>
    <property type="match status" value="1"/>
</dbReference>
<dbReference type="PhylomeDB" id="A0A022R0M7"/>
<dbReference type="OMA" id="MKENELW"/>
<dbReference type="Pfam" id="PF08268">
    <property type="entry name" value="FBA_3"/>
    <property type="match status" value="1"/>
</dbReference>
<dbReference type="Pfam" id="PF00646">
    <property type="entry name" value="F-box"/>
    <property type="match status" value="1"/>
</dbReference>
<dbReference type="EMBL" id="KI630787">
    <property type="protein sequence ID" value="EYU33148.1"/>
    <property type="molecule type" value="Genomic_DNA"/>
</dbReference>
<gene>
    <name evidence="2" type="ORF">MIMGU_mgv1a021386mg</name>
</gene>
<dbReference type="PANTHER" id="PTHR31672:SF13">
    <property type="entry name" value="F-BOX PROTEIN CPR30-LIKE"/>
    <property type="match status" value="1"/>
</dbReference>
<dbReference type="InterPro" id="IPR017451">
    <property type="entry name" value="F-box-assoc_interact_dom"/>
</dbReference>
<evidence type="ECO:0000259" key="1">
    <source>
        <dbReference type="PROSITE" id="PS50181"/>
    </source>
</evidence>
<evidence type="ECO:0000313" key="3">
    <source>
        <dbReference type="Proteomes" id="UP000030748"/>
    </source>
</evidence>
<reference evidence="2 3" key="1">
    <citation type="journal article" date="2013" name="Proc. Natl. Acad. Sci. U.S.A.">
        <title>Fine-scale variation in meiotic recombination in Mimulus inferred from population shotgun sequencing.</title>
        <authorList>
            <person name="Hellsten U."/>
            <person name="Wright K.M."/>
            <person name="Jenkins J."/>
            <person name="Shu S."/>
            <person name="Yuan Y."/>
            <person name="Wessler S.R."/>
            <person name="Schmutz J."/>
            <person name="Willis J.H."/>
            <person name="Rokhsar D.S."/>
        </authorList>
    </citation>
    <scope>NUCLEOTIDE SEQUENCE [LARGE SCALE GENOMIC DNA]</scope>
    <source>
        <strain evidence="3">cv. DUN x IM62</strain>
    </source>
</reference>
<keyword evidence="3" id="KW-1185">Reference proteome</keyword>
<dbReference type="Proteomes" id="UP000030748">
    <property type="component" value="Unassembled WGS sequence"/>
</dbReference>
<dbReference type="InterPro" id="IPR013187">
    <property type="entry name" value="F-box-assoc_dom_typ3"/>
</dbReference>
<dbReference type="InterPro" id="IPR050796">
    <property type="entry name" value="SCF_F-box_component"/>
</dbReference>
<dbReference type="SMART" id="SM00256">
    <property type="entry name" value="FBOX"/>
    <property type="match status" value="1"/>
</dbReference>
<dbReference type="PANTHER" id="PTHR31672">
    <property type="entry name" value="BNACNNG10540D PROTEIN"/>
    <property type="match status" value="1"/>
</dbReference>
<feature type="domain" description="F-box" evidence="1">
    <location>
        <begin position="1"/>
        <end position="46"/>
    </location>
</feature>
<dbReference type="PROSITE" id="PS50181">
    <property type="entry name" value="FBOX"/>
    <property type="match status" value="1"/>
</dbReference>
<dbReference type="InterPro" id="IPR001810">
    <property type="entry name" value="F-box_dom"/>
</dbReference>
<dbReference type="NCBIfam" id="TIGR01640">
    <property type="entry name" value="F_box_assoc_1"/>
    <property type="match status" value="1"/>
</dbReference>
<dbReference type="eggNOG" id="ENOG502S2YF">
    <property type="taxonomic scope" value="Eukaryota"/>
</dbReference>
<dbReference type="AlphaFoldDB" id="A0A022R0M7"/>
<dbReference type="SUPFAM" id="SSF81383">
    <property type="entry name" value="F-box domain"/>
    <property type="match status" value="1"/>
</dbReference>
<evidence type="ECO:0000313" key="2">
    <source>
        <dbReference type="EMBL" id="EYU33148.1"/>
    </source>
</evidence>
<dbReference type="KEGG" id="egt:105962632"/>
<accession>A0A022R0M7</accession>
<sequence length="357" mass="40002">MAIPELPDDILIDIFSRLPSKSVGKCRCLSKPWRTFLSSTQFIKSHLTNKILNQQNLLLITLSNSIQTIADVKHDAVSRKLDRIDGYTLKVVGSCDGLVLLVNEENDKFLVNPTTRHVAKLPNSPLALKGGYSSSMHGFGYDSYIDDYKVVALSYYDSDTDYEPDCVDTFVDVYCVRRGVWKRVESSPYDHSAPVTPPGAYLNGAVHWLAGSRESDHASVIAAFDLVNEVFTKIPAPNDLKKHSFEFSILVIFGGCLCMIVDRMDMRTDVWIMKEYGLADSWTKCTIDCGYDYGILNPLCYIGDEEVVWMTDEGRLAICNPKDETFRDMIVDGVPAMVNDGCVFVESLVSPSYDMFL</sequence>
<dbReference type="InterPro" id="IPR015915">
    <property type="entry name" value="Kelch-typ_b-propeller"/>
</dbReference>
<dbReference type="OrthoDB" id="591557at2759"/>
<dbReference type="Gene3D" id="1.20.1280.50">
    <property type="match status" value="1"/>
</dbReference>
<proteinExistence type="predicted"/>
<protein>
    <recommendedName>
        <fullName evidence="1">F-box domain-containing protein</fullName>
    </recommendedName>
</protein>
<name>A0A022R0M7_ERYGU</name>
<organism evidence="2 3">
    <name type="scientific">Erythranthe guttata</name>
    <name type="common">Yellow monkey flower</name>
    <name type="synonym">Mimulus guttatus</name>
    <dbReference type="NCBI Taxonomy" id="4155"/>
    <lineage>
        <taxon>Eukaryota</taxon>
        <taxon>Viridiplantae</taxon>
        <taxon>Streptophyta</taxon>
        <taxon>Embryophyta</taxon>
        <taxon>Tracheophyta</taxon>
        <taxon>Spermatophyta</taxon>
        <taxon>Magnoliopsida</taxon>
        <taxon>eudicotyledons</taxon>
        <taxon>Gunneridae</taxon>
        <taxon>Pentapetalae</taxon>
        <taxon>asterids</taxon>
        <taxon>lamiids</taxon>
        <taxon>Lamiales</taxon>
        <taxon>Phrymaceae</taxon>
        <taxon>Erythranthe</taxon>
    </lineage>
</organism>
<dbReference type="InterPro" id="IPR036047">
    <property type="entry name" value="F-box-like_dom_sf"/>
</dbReference>
<dbReference type="STRING" id="4155.A0A022R0M7"/>